<dbReference type="InterPro" id="IPR003346">
    <property type="entry name" value="Transposase_20"/>
</dbReference>
<reference evidence="2 3" key="1">
    <citation type="submission" date="2016-09" db="EMBL/GenBank/DDBJ databases">
        <authorList>
            <person name="Capua I."/>
            <person name="De Benedictis P."/>
            <person name="Joannis T."/>
            <person name="Lombin L.H."/>
            <person name="Cattoli G."/>
        </authorList>
    </citation>
    <scope>NUCLEOTIDE SEQUENCE [LARGE SCALE GENOMIC DNA]</scope>
    <source>
        <strain evidence="2 3">GluBS11</strain>
    </source>
</reference>
<gene>
    <name evidence="2" type="ORF">SAMN05421730_10323</name>
</gene>
<dbReference type="InterPro" id="IPR047650">
    <property type="entry name" value="Transpos_IS110"/>
</dbReference>
<evidence type="ECO:0000259" key="1">
    <source>
        <dbReference type="Pfam" id="PF02371"/>
    </source>
</evidence>
<dbReference type="PANTHER" id="PTHR33055:SF15">
    <property type="entry name" value="TRANSPOSASE-RELATED"/>
    <property type="match status" value="1"/>
</dbReference>
<protein>
    <submittedName>
        <fullName evidence="2">Transposase IS116/IS110/IS902 family protein</fullName>
    </submittedName>
</protein>
<evidence type="ECO:0000313" key="3">
    <source>
        <dbReference type="Proteomes" id="UP000199315"/>
    </source>
</evidence>
<dbReference type="Proteomes" id="UP000199315">
    <property type="component" value="Unassembled WGS sequence"/>
</dbReference>
<proteinExistence type="predicted"/>
<dbReference type="GO" id="GO:0003677">
    <property type="term" value="F:DNA binding"/>
    <property type="evidence" value="ECO:0007669"/>
    <property type="project" value="InterPro"/>
</dbReference>
<name>A0A1D3TXK1_9FIRM</name>
<dbReference type="GO" id="GO:0004803">
    <property type="term" value="F:transposase activity"/>
    <property type="evidence" value="ECO:0007669"/>
    <property type="project" value="InterPro"/>
</dbReference>
<dbReference type="AlphaFoldDB" id="A0A1D3TXK1"/>
<accession>A0A1D3TXK1</accession>
<dbReference type="PANTHER" id="PTHR33055">
    <property type="entry name" value="TRANSPOSASE FOR INSERTION SEQUENCE ELEMENT IS1111A"/>
    <property type="match status" value="1"/>
</dbReference>
<dbReference type="Pfam" id="PF02371">
    <property type="entry name" value="Transposase_20"/>
    <property type="match status" value="1"/>
</dbReference>
<keyword evidence="3" id="KW-1185">Reference proteome</keyword>
<sequence length="133" mass="14690">MNAIMLSLDSVIMTIPGICYINGGMIPGKIGDITRFPTPCKLLAFSGLDPAVYQSGNFNASHTKMSKRGSGPPRYTLVNAALNAVRNNQTFHLYYDKNMSERRTHYNALGHCAGKLVRIIYKILTDNVPLNLD</sequence>
<feature type="domain" description="Transposase IS116/IS110/IS902 C-terminal" evidence="1">
    <location>
        <begin position="10"/>
        <end position="95"/>
    </location>
</feature>
<dbReference type="EMBL" id="FMKA01000032">
    <property type="protein sequence ID" value="SCP99080.1"/>
    <property type="molecule type" value="Genomic_DNA"/>
</dbReference>
<dbReference type="GO" id="GO:0006313">
    <property type="term" value="P:DNA transposition"/>
    <property type="evidence" value="ECO:0007669"/>
    <property type="project" value="InterPro"/>
</dbReference>
<organism evidence="2 3">
    <name type="scientific">Anaerobium acetethylicum</name>
    <dbReference type="NCBI Taxonomy" id="1619234"/>
    <lineage>
        <taxon>Bacteria</taxon>
        <taxon>Bacillati</taxon>
        <taxon>Bacillota</taxon>
        <taxon>Clostridia</taxon>
        <taxon>Lachnospirales</taxon>
        <taxon>Lachnospiraceae</taxon>
        <taxon>Anaerobium</taxon>
    </lineage>
</organism>
<dbReference type="RefSeq" id="WP_334292929.1">
    <property type="nucleotide sequence ID" value="NZ_FMKA01000032.1"/>
</dbReference>
<evidence type="ECO:0000313" key="2">
    <source>
        <dbReference type="EMBL" id="SCP99080.1"/>
    </source>
</evidence>